<gene>
    <name evidence="2" type="ORF">QC821_07780</name>
</gene>
<keyword evidence="1" id="KW-1133">Transmembrane helix</keyword>
<keyword evidence="1" id="KW-0812">Transmembrane</keyword>
<keyword evidence="3" id="KW-1185">Reference proteome</keyword>
<protein>
    <submittedName>
        <fullName evidence="2">YgjV family protein</fullName>
    </submittedName>
</protein>
<dbReference type="InterPro" id="IPR019629">
    <property type="entry name" value="Uncharacterised_HI1736/YgjV"/>
</dbReference>
<name>A0ABU1HCH1_9GAMM</name>
<sequence>MSLEWLGIQLLGGVAALLGVLAFQCRHDIRMLVMLSGSCLVWSLHFLLLAQPTAALLNVITAVRNLVGIRCRGAWFASGFIGLYLVTGSYSWQSGWDILPVIAVISGSVGVFFLAGLPRRGALLIGSLLWLVFNWQAGSIPGVLVMFADGVSNSWRIYRLRRQAQRSEISDRG</sequence>
<feature type="transmembrane region" description="Helical" evidence="1">
    <location>
        <begin position="98"/>
        <end position="116"/>
    </location>
</feature>
<keyword evidence="1" id="KW-0472">Membrane</keyword>
<comment type="caution">
    <text evidence="2">The sequence shown here is derived from an EMBL/GenBank/DDBJ whole genome shotgun (WGS) entry which is preliminary data.</text>
</comment>
<evidence type="ECO:0000313" key="3">
    <source>
        <dbReference type="Proteomes" id="UP001251374"/>
    </source>
</evidence>
<reference evidence="2 3" key="1">
    <citation type="submission" date="2023-04" db="EMBL/GenBank/DDBJ databases">
        <title>A long-awaited taxogenomic arrangement of the family Halomonadaceae.</title>
        <authorList>
            <person name="De La Haba R."/>
            <person name="Chuvochina M."/>
            <person name="Wittouck S."/>
            <person name="Arahal D.R."/>
            <person name="Sanchez-Porro C."/>
            <person name="Hugenholtz P."/>
            <person name="Ventosa A."/>
        </authorList>
    </citation>
    <scope>NUCLEOTIDE SEQUENCE [LARGE SCALE GENOMIC DNA]</scope>
    <source>
        <strain evidence="2 3">DSM 26770</strain>
    </source>
</reference>
<dbReference type="EMBL" id="JARWAM010000005">
    <property type="protein sequence ID" value="MDR5905166.1"/>
    <property type="molecule type" value="Genomic_DNA"/>
</dbReference>
<feature type="transmembrane region" description="Helical" evidence="1">
    <location>
        <begin position="73"/>
        <end position="92"/>
    </location>
</feature>
<dbReference type="Pfam" id="PF10688">
    <property type="entry name" value="Imp-YgjV"/>
    <property type="match status" value="1"/>
</dbReference>
<evidence type="ECO:0000256" key="1">
    <source>
        <dbReference type="SAM" id="Phobius"/>
    </source>
</evidence>
<organism evidence="2 3">
    <name type="scientific">Franzmannia qiaohouensis</name>
    <dbReference type="NCBI Taxonomy" id="1329370"/>
    <lineage>
        <taxon>Bacteria</taxon>
        <taxon>Pseudomonadati</taxon>
        <taxon>Pseudomonadota</taxon>
        <taxon>Gammaproteobacteria</taxon>
        <taxon>Oceanospirillales</taxon>
        <taxon>Halomonadaceae</taxon>
        <taxon>Franzmannia</taxon>
    </lineage>
</organism>
<feature type="transmembrane region" description="Helical" evidence="1">
    <location>
        <begin position="32"/>
        <end position="61"/>
    </location>
</feature>
<dbReference type="RefSeq" id="WP_309719278.1">
    <property type="nucleotide sequence ID" value="NZ_JARWAM010000005.1"/>
</dbReference>
<evidence type="ECO:0000313" key="2">
    <source>
        <dbReference type="EMBL" id="MDR5905166.1"/>
    </source>
</evidence>
<proteinExistence type="predicted"/>
<feature type="transmembrane region" description="Helical" evidence="1">
    <location>
        <begin position="128"/>
        <end position="148"/>
    </location>
</feature>
<dbReference type="Proteomes" id="UP001251374">
    <property type="component" value="Unassembled WGS sequence"/>
</dbReference>
<accession>A0ABU1HCH1</accession>